<keyword evidence="2" id="KW-1185">Reference proteome</keyword>
<reference evidence="1" key="2">
    <citation type="submission" date="2023-01" db="EMBL/GenBank/DDBJ databases">
        <title>Draft genome sequence of Algimonas porphyrae strain NBRC 108216.</title>
        <authorList>
            <person name="Sun Q."/>
            <person name="Mori K."/>
        </authorList>
    </citation>
    <scope>NUCLEOTIDE SEQUENCE</scope>
    <source>
        <strain evidence="1">NBRC 108216</strain>
    </source>
</reference>
<evidence type="ECO:0000313" key="2">
    <source>
        <dbReference type="Proteomes" id="UP001161390"/>
    </source>
</evidence>
<dbReference type="Pfam" id="PF05721">
    <property type="entry name" value="PhyH"/>
    <property type="match status" value="1"/>
</dbReference>
<comment type="caution">
    <text evidence="1">The sequence shown here is derived from an EMBL/GenBank/DDBJ whole genome shotgun (WGS) entry which is preliminary data.</text>
</comment>
<organism evidence="1 2">
    <name type="scientific">Algimonas porphyrae</name>
    <dbReference type="NCBI Taxonomy" id="1128113"/>
    <lineage>
        <taxon>Bacteria</taxon>
        <taxon>Pseudomonadati</taxon>
        <taxon>Pseudomonadota</taxon>
        <taxon>Alphaproteobacteria</taxon>
        <taxon>Maricaulales</taxon>
        <taxon>Robiginitomaculaceae</taxon>
        <taxon>Algimonas</taxon>
    </lineage>
</organism>
<name>A0ABQ5V4H3_9PROT</name>
<protein>
    <recommendedName>
        <fullName evidence="3">Phytanoyl-CoA dioxygenase (PhyH)</fullName>
    </recommendedName>
</protein>
<sequence>MTLQDNKNALDRRGLTRMDAFLPQSDVRLARELILGLASDHGLYSSSGWAHSDSRFGVDKSFRDALKALNASDHFPDFISKTLLEIAAELVGETVTPLPPGQQILFSLPDSPTWSVPHNVWHVDVPRLGALGQPGLQMFTFLDDVEPRGGGTLVLAGSHRLLNTSRSLRSKDLKRALAKADYFRRLFDGGRPPITDLNETAGAVADVDLEVVELTGQAGDIYLMDLRTLHAPAPNAAKTARIMLTCRLPRTCVAPALVDQSLL</sequence>
<evidence type="ECO:0000313" key="1">
    <source>
        <dbReference type="EMBL" id="GLQ21887.1"/>
    </source>
</evidence>
<evidence type="ECO:0008006" key="3">
    <source>
        <dbReference type="Google" id="ProtNLM"/>
    </source>
</evidence>
<dbReference type="SUPFAM" id="SSF51197">
    <property type="entry name" value="Clavaminate synthase-like"/>
    <property type="match status" value="1"/>
</dbReference>
<reference evidence="1" key="1">
    <citation type="journal article" date="2014" name="Int. J. Syst. Evol. Microbiol.">
        <title>Complete genome of a new Firmicutes species belonging to the dominant human colonic microbiota ('Ruminococcus bicirculans') reveals two chromosomes and a selective capacity to utilize plant glucans.</title>
        <authorList>
            <consortium name="NISC Comparative Sequencing Program"/>
            <person name="Wegmann U."/>
            <person name="Louis P."/>
            <person name="Goesmann A."/>
            <person name="Henrissat B."/>
            <person name="Duncan S.H."/>
            <person name="Flint H.J."/>
        </authorList>
    </citation>
    <scope>NUCLEOTIDE SEQUENCE</scope>
    <source>
        <strain evidence="1">NBRC 108216</strain>
    </source>
</reference>
<dbReference type="Proteomes" id="UP001161390">
    <property type="component" value="Unassembled WGS sequence"/>
</dbReference>
<dbReference type="EMBL" id="BSNJ01000007">
    <property type="protein sequence ID" value="GLQ21887.1"/>
    <property type="molecule type" value="Genomic_DNA"/>
</dbReference>
<accession>A0ABQ5V4H3</accession>
<dbReference type="InterPro" id="IPR008775">
    <property type="entry name" value="Phytyl_CoA_dOase-like"/>
</dbReference>
<dbReference type="Gene3D" id="2.60.120.620">
    <property type="entry name" value="q2cbj1_9rhob like domain"/>
    <property type="match status" value="1"/>
</dbReference>
<gene>
    <name evidence="1" type="ORF">GCM10007854_28420</name>
</gene>
<dbReference type="RefSeq" id="WP_284373921.1">
    <property type="nucleotide sequence ID" value="NZ_BSNJ01000007.1"/>
</dbReference>
<proteinExistence type="predicted"/>